<protein>
    <submittedName>
        <fullName evidence="1">Uncharacterized protein</fullName>
    </submittedName>
</protein>
<comment type="caution">
    <text evidence="1">The sequence shown here is derived from an EMBL/GenBank/DDBJ whole genome shotgun (WGS) entry which is preliminary data.</text>
</comment>
<sequence length="63" mass="7286">MDRPIDETQDAERLKLLKHARSCSNLSLDFWEDLTRDLPLEIVKVVAARAEEVSDFIQERSEG</sequence>
<organism evidence="1 2">
    <name type="scientific">Tritonibacter aquimaris</name>
    <dbReference type="NCBI Taxonomy" id="2663379"/>
    <lineage>
        <taxon>Bacteria</taxon>
        <taxon>Pseudomonadati</taxon>
        <taxon>Pseudomonadota</taxon>
        <taxon>Alphaproteobacteria</taxon>
        <taxon>Rhodobacterales</taxon>
        <taxon>Paracoccaceae</taxon>
        <taxon>Tritonibacter</taxon>
    </lineage>
</organism>
<gene>
    <name evidence="1" type="ORF">GG681_02575</name>
</gene>
<accession>A0A844AUA3</accession>
<dbReference type="EMBL" id="WIXK01000001">
    <property type="protein sequence ID" value="MQY41512.1"/>
    <property type="molecule type" value="Genomic_DNA"/>
</dbReference>
<dbReference type="AlphaFoldDB" id="A0A844AUA3"/>
<evidence type="ECO:0000313" key="2">
    <source>
        <dbReference type="Proteomes" id="UP000436694"/>
    </source>
</evidence>
<name>A0A844AUA3_9RHOB</name>
<evidence type="ECO:0000313" key="1">
    <source>
        <dbReference type="EMBL" id="MQY41512.1"/>
    </source>
</evidence>
<reference evidence="1 2" key="1">
    <citation type="submission" date="2019-10" db="EMBL/GenBank/DDBJ databases">
        <title>Epibacterium sp. nov., isolated from seawater.</title>
        <authorList>
            <person name="Zhang X."/>
            <person name="Li N."/>
        </authorList>
    </citation>
    <scope>NUCLEOTIDE SEQUENCE [LARGE SCALE GENOMIC DNA]</scope>
    <source>
        <strain evidence="1 2">SM1969</strain>
    </source>
</reference>
<proteinExistence type="predicted"/>
<dbReference type="Proteomes" id="UP000436694">
    <property type="component" value="Unassembled WGS sequence"/>
</dbReference>
<keyword evidence="2" id="KW-1185">Reference proteome</keyword>
<dbReference type="RefSeq" id="WP_153544751.1">
    <property type="nucleotide sequence ID" value="NZ_WIXK01000001.1"/>
</dbReference>